<dbReference type="RefSeq" id="WP_081163625.1">
    <property type="nucleotide sequence ID" value="NZ_LWBP01000089.1"/>
</dbReference>
<comment type="caution">
    <text evidence="3">The sequence shown here is derived from an EMBL/GenBank/DDBJ whole genome shotgun (WGS) entry which is preliminary data.</text>
</comment>
<evidence type="ECO:0008006" key="5">
    <source>
        <dbReference type="Google" id="ProtNLM"/>
    </source>
</evidence>
<feature type="chain" id="PRO_5013116827" description="Autotransporter domain-containing protein" evidence="2">
    <location>
        <begin position="25"/>
        <end position="476"/>
    </location>
</feature>
<dbReference type="STRING" id="550983.A4R26_16450"/>
<reference evidence="4" key="1">
    <citation type="submission" date="2016-04" db="EMBL/GenBank/DDBJ databases">
        <authorList>
            <person name="Chen L."/>
            <person name="Zhuang W."/>
            <person name="Wang G."/>
        </authorList>
    </citation>
    <scope>NUCLEOTIDE SEQUENCE [LARGE SCALE GENOMIC DNA]</scope>
    <source>
        <strain evidence="4">208</strain>
    </source>
</reference>
<name>A0A1V9G252_9BACT</name>
<keyword evidence="1" id="KW-0175">Coiled coil</keyword>
<feature type="signal peptide" evidence="2">
    <location>
        <begin position="1"/>
        <end position="24"/>
    </location>
</feature>
<dbReference type="AlphaFoldDB" id="A0A1V9G252"/>
<dbReference type="EMBL" id="LWBP01000089">
    <property type="protein sequence ID" value="OQP64634.1"/>
    <property type="molecule type" value="Genomic_DNA"/>
</dbReference>
<evidence type="ECO:0000313" key="3">
    <source>
        <dbReference type="EMBL" id="OQP64634.1"/>
    </source>
</evidence>
<dbReference type="Proteomes" id="UP000192276">
    <property type="component" value="Unassembled WGS sequence"/>
</dbReference>
<sequence length="476" mass="54661">MMRLNPIVMLMACLFIAHMSPAQDSLCLTDKVSSFPAYFLDKINKRTSGLEAAIISKTERYLKKVSKEERRLKKKLFRKDSAAASQLFPDPASQYRSFQNSITEKINISKSKEYIPFLDTLTTSLHFLEKNATFLNNSSVQQSLLRINKMKDQFQAAKELQRYMQDRRKKIREQLGKLNMLKELKQYNKKLYYYQAQVEEYRTLFNQPGKLERKAIDMLTRTKRFQEFMAKNSLLASLFPQSIGANNLATQTALPGLQFTSQVNTLIQQTIGSGPNVLQSIQSNMQQAQSQLQQLKDKVNAMGKSDEDANMPDFKPNSQRTKSFWSRWELGTNLQSIRSNTWLPSATQIGFSAGYKLNDRSVVGVGMAGNIGWGKSIKHLVVSYEGVGARGYFDWKLKGSFWLSAGYEMNYRSAFNRIEQLQTLNVWQQSGLVGISKKYKVSKKMKGSMNLLWDYLSYSQVPRTQPVIFRFGYTLK</sequence>
<proteinExistence type="predicted"/>
<accession>A0A1V9G252</accession>
<evidence type="ECO:0000256" key="2">
    <source>
        <dbReference type="SAM" id="SignalP"/>
    </source>
</evidence>
<protein>
    <recommendedName>
        <fullName evidence="5">Autotransporter domain-containing protein</fullName>
    </recommendedName>
</protein>
<organism evidence="3 4">
    <name type="scientific">Niastella populi</name>
    <dbReference type="NCBI Taxonomy" id="550983"/>
    <lineage>
        <taxon>Bacteria</taxon>
        <taxon>Pseudomonadati</taxon>
        <taxon>Bacteroidota</taxon>
        <taxon>Chitinophagia</taxon>
        <taxon>Chitinophagales</taxon>
        <taxon>Chitinophagaceae</taxon>
        <taxon>Niastella</taxon>
    </lineage>
</organism>
<keyword evidence="4" id="KW-1185">Reference proteome</keyword>
<gene>
    <name evidence="3" type="ORF">A4R26_16450</name>
</gene>
<feature type="coiled-coil region" evidence="1">
    <location>
        <begin position="278"/>
        <end position="305"/>
    </location>
</feature>
<evidence type="ECO:0000256" key="1">
    <source>
        <dbReference type="SAM" id="Coils"/>
    </source>
</evidence>
<dbReference type="OrthoDB" id="629901at2"/>
<keyword evidence="2" id="KW-0732">Signal</keyword>
<evidence type="ECO:0000313" key="4">
    <source>
        <dbReference type="Proteomes" id="UP000192276"/>
    </source>
</evidence>